<sequence>MPSKLPASIFREPLVFRAPPSASSQPDAKLTRELLQDAIACETCRRRGRVASHVKAGNWFYLPSTSVVIHANVSAAADRGESQQCDDHRPQCMASILDQTIREHDVSQTTIKRIVNDIQACKPSYMALFRAMVGKDRIVKKDVCRRIIRGQNPRSICTLVVKRHRLHESMVTDIQQPLMSPAVSRNAPSPPLWLQTNDEQLGNEGEDDAHLSGYDGDGDTMDSDEETVFEDTDDYLMPMDTLDGFRDTENGYDSDDFDGNDMEHVTNLINTEVIAYLISDELQSEMDEGYDDVMTPPDESSSEIADESDDDHTVFEDIGDECILPSVEEDDFDDFAVHGNFGNVSPLSLTSLNDDDDAYGNGDDLEDDFERDMMAFCGCHDAPELWDSEPPPYLLELHQEYAGLRSRSQSPAQLQPDGQQDQEYHGTEGQSLPFGLDAIQQFNQQTSSESEEEGNDYAVGSGYTGDYCPPPATDEGLPRTYLA</sequence>
<accession>A0ACC0VD75</accession>
<dbReference type="Proteomes" id="UP001163324">
    <property type="component" value="Chromosome 1"/>
</dbReference>
<evidence type="ECO:0000313" key="2">
    <source>
        <dbReference type="Proteomes" id="UP001163324"/>
    </source>
</evidence>
<organism evidence="1 2">
    <name type="scientific">Trichothecium roseum</name>
    <dbReference type="NCBI Taxonomy" id="47278"/>
    <lineage>
        <taxon>Eukaryota</taxon>
        <taxon>Fungi</taxon>
        <taxon>Dikarya</taxon>
        <taxon>Ascomycota</taxon>
        <taxon>Pezizomycotina</taxon>
        <taxon>Sordariomycetes</taxon>
        <taxon>Hypocreomycetidae</taxon>
        <taxon>Hypocreales</taxon>
        <taxon>Hypocreales incertae sedis</taxon>
        <taxon>Trichothecium</taxon>
    </lineage>
</organism>
<name>A0ACC0VD75_9HYPO</name>
<protein>
    <submittedName>
        <fullName evidence="1">Uncharacterized protein</fullName>
    </submittedName>
</protein>
<dbReference type="EMBL" id="CM047940">
    <property type="protein sequence ID" value="KAI9904337.1"/>
    <property type="molecule type" value="Genomic_DNA"/>
</dbReference>
<keyword evidence="2" id="KW-1185">Reference proteome</keyword>
<evidence type="ECO:0000313" key="1">
    <source>
        <dbReference type="EMBL" id="KAI9904337.1"/>
    </source>
</evidence>
<gene>
    <name evidence="1" type="ORF">N3K66_000866</name>
</gene>
<comment type="caution">
    <text evidence="1">The sequence shown here is derived from an EMBL/GenBank/DDBJ whole genome shotgun (WGS) entry which is preliminary data.</text>
</comment>
<proteinExistence type="predicted"/>
<reference evidence="1" key="1">
    <citation type="submission" date="2022-10" db="EMBL/GenBank/DDBJ databases">
        <title>Complete Genome of Trichothecium roseum strain YXFP-22015, a Plant Pathogen Isolated from Citrus.</title>
        <authorList>
            <person name="Wang Y."/>
            <person name="Zhu L."/>
        </authorList>
    </citation>
    <scope>NUCLEOTIDE SEQUENCE</scope>
    <source>
        <strain evidence="1">YXFP-22015</strain>
    </source>
</reference>